<feature type="chain" id="PRO_5008043555" evidence="2">
    <location>
        <begin position="20"/>
        <end position="263"/>
    </location>
</feature>
<sequence length="263" mass="27045">MKARFLGLGLACLLGSALAVPTRAQQTQHAQQIQTVQQEPPAPDDIAPGDVPTPSDPVLSPPDESMQAPDSVSIGVVPQVEGQGARNMDVNNNMDVEAFREMVNQVQQQVQQIGQLVRQQSGNQTTPEAILATIAEPLARLNQTIAVGVKRLGVRLSADLLSPPGAGHGASRANLLLLGNSPVQSLLSDLLQSLGALLDAILIGPIGRLIGGLLSSILGGAVGGGGGAAVDVSELLDDIISKIEELLPEVGVDAEVSVGVTRA</sequence>
<evidence type="ECO:0000256" key="2">
    <source>
        <dbReference type="SAM" id="SignalP"/>
    </source>
</evidence>
<dbReference type="AlphaFoldDB" id="A0A175W141"/>
<comment type="caution">
    <text evidence="3">The sequence shown here is derived from an EMBL/GenBank/DDBJ whole genome shotgun (WGS) entry which is preliminary data.</text>
</comment>
<evidence type="ECO:0000313" key="3">
    <source>
        <dbReference type="EMBL" id="KXX77457.1"/>
    </source>
</evidence>
<dbReference type="VEuPathDB" id="FungiDB:MMYC01_206085"/>
<name>A0A175W141_9PEZI</name>
<proteinExistence type="predicted"/>
<accession>A0A175W141</accession>
<dbReference type="EMBL" id="LCTW02000160">
    <property type="protein sequence ID" value="KXX77457.1"/>
    <property type="molecule type" value="Genomic_DNA"/>
</dbReference>
<gene>
    <name evidence="3" type="ORF">MMYC01_206085</name>
</gene>
<evidence type="ECO:0000313" key="4">
    <source>
        <dbReference type="Proteomes" id="UP000078237"/>
    </source>
</evidence>
<organism evidence="3 4">
    <name type="scientific">Madurella mycetomatis</name>
    <dbReference type="NCBI Taxonomy" id="100816"/>
    <lineage>
        <taxon>Eukaryota</taxon>
        <taxon>Fungi</taxon>
        <taxon>Dikarya</taxon>
        <taxon>Ascomycota</taxon>
        <taxon>Pezizomycotina</taxon>
        <taxon>Sordariomycetes</taxon>
        <taxon>Sordariomycetidae</taxon>
        <taxon>Sordariales</taxon>
        <taxon>Sordariales incertae sedis</taxon>
        <taxon>Madurella</taxon>
    </lineage>
</organism>
<dbReference type="Proteomes" id="UP000078237">
    <property type="component" value="Unassembled WGS sequence"/>
</dbReference>
<feature type="signal peptide" evidence="2">
    <location>
        <begin position="1"/>
        <end position="19"/>
    </location>
</feature>
<reference evidence="3 4" key="1">
    <citation type="journal article" date="2016" name="Genome Announc.">
        <title>Genome Sequence of Madurella mycetomatis mm55, Isolated from a Human Mycetoma Case in Sudan.</title>
        <authorList>
            <person name="Smit S."/>
            <person name="Derks M.F."/>
            <person name="Bervoets S."/>
            <person name="Fahal A."/>
            <person name="van Leeuwen W."/>
            <person name="van Belkum A."/>
            <person name="van de Sande W.W."/>
        </authorList>
    </citation>
    <scope>NUCLEOTIDE SEQUENCE [LARGE SCALE GENOMIC DNA]</scope>
    <source>
        <strain evidence="4">mm55</strain>
    </source>
</reference>
<feature type="region of interest" description="Disordered" evidence="1">
    <location>
        <begin position="32"/>
        <end position="70"/>
    </location>
</feature>
<keyword evidence="2" id="KW-0732">Signal</keyword>
<keyword evidence="4" id="KW-1185">Reference proteome</keyword>
<protein>
    <submittedName>
        <fullName evidence="3">Uncharacterized protein</fullName>
    </submittedName>
</protein>
<evidence type="ECO:0000256" key="1">
    <source>
        <dbReference type="SAM" id="MobiDB-lite"/>
    </source>
</evidence>